<protein>
    <submittedName>
        <fullName evidence="1">Uncharacterized protein</fullName>
    </submittedName>
</protein>
<evidence type="ECO:0000313" key="2">
    <source>
        <dbReference type="Proteomes" id="UP001211907"/>
    </source>
</evidence>
<name>A0AAD5XIB1_9FUNG</name>
<dbReference type="EMBL" id="JADGJH010000706">
    <property type="protein sequence ID" value="KAJ3123930.1"/>
    <property type="molecule type" value="Genomic_DNA"/>
</dbReference>
<accession>A0AAD5XIB1</accession>
<keyword evidence="2" id="KW-1185">Reference proteome</keyword>
<comment type="caution">
    <text evidence="1">The sequence shown here is derived from an EMBL/GenBank/DDBJ whole genome shotgun (WGS) entry which is preliminary data.</text>
</comment>
<reference evidence="1" key="1">
    <citation type="submission" date="2020-05" db="EMBL/GenBank/DDBJ databases">
        <title>Phylogenomic resolution of chytrid fungi.</title>
        <authorList>
            <person name="Stajich J.E."/>
            <person name="Amses K."/>
            <person name="Simmons R."/>
            <person name="Seto K."/>
            <person name="Myers J."/>
            <person name="Bonds A."/>
            <person name="Quandt C.A."/>
            <person name="Barry K."/>
            <person name="Liu P."/>
            <person name="Grigoriev I."/>
            <person name="Longcore J.E."/>
            <person name="James T.Y."/>
        </authorList>
    </citation>
    <scope>NUCLEOTIDE SEQUENCE</scope>
    <source>
        <strain evidence="1">JEL0513</strain>
    </source>
</reference>
<evidence type="ECO:0000313" key="1">
    <source>
        <dbReference type="EMBL" id="KAJ3123930.1"/>
    </source>
</evidence>
<dbReference type="Proteomes" id="UP001211907">
    <property type="component" value="Unassembled WGS sequence"/>
</dbReference>
<dbReference type="AlphaFoldDB" id="A0AAD5XIB1"/>
<sequence>MPNIKFNTRAQVLAITPHTTEKLVALSGNSRVRIQYGQIAGIRVQPAEAFKFAAAVKARQQRVISRADVRIPGNAKPDLFLFATAANAIGLELHGHPKYAAVYFDVANHPPASIAARIQAELRLAAAVSEISQNR</sequence>
<gene>
    <name evidence="1" type="ORF">HK100_011435</name>
</gene>
<proteinExistence type="predicted"/>
<organism evidence="1 2">
    <name type="scientific">Physocladia obscura</name>
    <dbReference type="NCBI Taxonomy" id="109957"/>
    <lineage>
        <taxon>Eukaryota</taxon>
        <taxon>Fungi</taxon>
        <taxon>Fungi incertae sedis</taxon>
        <taxon>Chytridiomycota</taxon>
        <taxon>Chytridiomycota incertae sedis</taxon>
        <taxon>Chytridiomycetes</taxon>
        <taxon>Chytridiales</taxon>
        <taxon>Chytriomycetaceae</taxon>
        <taxon>Physocladia</taxon>
    </lineage>
</organism>